<dbReference type="EMBL" id="SJPK01000007">
    <property type="protein sequence ID" value="TWT65208.1"/>
    <property type="molecule type" value="Genomic_DNA"/>
</dbReference>
<proteinExistence type="predicted"/>
<sequence length="157" mass="17733">MRQKRKMWSYVAITIGVAVTGRLVWMIDDWSRDWSTNHAHLSMTNPDPALRPLDVDGDTRTIAERIQNWVDDQTAWQIVLDESAAPPQRLHLTRTTPVFRFVDDIWVELTPQEVAAGEPPRTRVDAASQSRVGKGDLGQNPRNLKALRAGILGEAVR</sequence>
<feature type="region of interest" description="Disordered" evidence="1">
    <location>
        <begin position="117"/>
        <end position="141"/>
    </location>
</feature>
<dbReference type="Proteomes" id="UP000318053">
    <property type="component" value="Unassembled WGS sequence"/>
</dbReference>
<keyword evidence="2" id="KW-0472">Membrane</keyword>
<accession>A0A5C5XRC2</accession>
<evidence type="ECO:0000313" key="3">
    <source>
        <dbReference type="EMBL" id="TWT65208.1"/>
    </source>
</evidence>
<dbReference type="InterPro" id="IPR010865">
    <property type="entry name" value="DUF1499"/>
</dbReference>
<keyword evidence="4" id="KW-1185">Reference proteome</keyword>
<comment type="caution">
    <text evidence="3">The sequence shown here is derived from an EMBL/GenBank/DDBJ whole genome shotgun (WGS) entry which is preliminary data.</text>
</comment>
<organism evidence="3 4">
    <name type="scientific">Allorhodopirellula solitaria</name>
    <dbReference type="NCBI Taxonomy" id="2527987"/>
    <lineage>
        <taxon>Bacteria</taxon>
        <taxon>Pseudomonadati</taxon>
        <taxon>Planctomycetota</taxon>
        <taxon>Planctomycetia</taxon>
        <taxon>Pirellulales</taxon>
        <taxon>Pirellulaceae</taxon>
        <taxon>Allorhodopirellula</taxon>
    </lineage>
</organism>
<name>A0A5C5XRC2_9BACT</name>
<evidence type="ECO:0008006" key="5">
    <source>
        <dbReference type="Google" id="ProtNLM"/>
    </source>
</evidence>
<keyword evidence="2" id="KW-1133">Transmembrane helix</keyword>
<dbReference type="AlphaFoldDB" id="A0A5C5XRC2"/>
<keyword evidence="2" id="KW-0812">Transmembrane</keyword>
<evidence type="ECO:0000256" key="1">
    <source>
        <dbReference type="SAM" id="MobiDB-lite"/>
    </source>
</evidence>
<dbReference type="OrthoDB" id="9793534at2"/>
<feature type="transmembrane region" description="Helical" evidence="2">
    <location>
        <begin position="7"/>
        <end position="27"/>
    </location>
</feature>
<reference evidence="3 4" key="1">
    <citation type="submission" date="2019-02" db="EMBL/GenBank/DDBJ databases">
        <title>Deep-cultivation of Planctomycetes and their phenomic and genomic characterization uncovers novel biology.</title>
        <authorList>
            <person name="Wiegand S."/>
            <person name="Jogler M."/>
            <person name="Boedeker C."/>
            <person name="Pinto D."/>
            <person name="Vollmers J."/>
            <person name="Rivas-Marin E."/>
            <person name="Kohn T."/>
            <person name="Peeters S.H."/>
            <person name="Heuer A."/>
            <person name="Rast P."/>
            <person name="Oberbeckmann S."/>
            <person name="Bunk B."/>
            <person name="Jeske O."/>
            <person name="Meyerdierks A."/>
            <person name="Storesund J.E."/>
            <person name="Kallscheuer N."/>
            <person name="Luecker S."/>
            <person name="Lage O.M."/>
            <person name="Pohl T."/>
            <person name="Merkel B.J."/>
            <person name="Hornburger P."/>
            <person name="Mueller R.-W."/>
            <person name="Bruemmer F."/>
            <person name="Labrenz M."/>
            <person name="Spormann A.M."/>
            <person name="Op Den Camp H."/>
            <person name="Overmann J."/>
            <person name="Amann R."/>
            <person name="Jetten M.S.M."/>
            <person name="Mascher T."/>
            <person name="Medema M.H."/>
            <person name="Devos D.P."/>
            <person name="Kaster A.-K."/>
            <person name="Ovreas L."/>
            <person name="Rohde M."/>
            <person name="Galperin M.Y."/>
            <person name="Jogler C."/>
        </authorList>
    </citation>
    <scope>NUCLEOTIDE SEQUENCE [LARGE SCALE GENOMIC DNA]</scope>
    <source>
        <strain evidence="3 4">CA85</strain>
    </source>
</reference>
<protein>
    <recommendedName>
        <fullName evidence="5">DUF1499 domain-containing protein</fullName>
    </recommendedName>
</protein>
<dbReference type="Pfam" id="PF07386">
    <property type="entry name" value="DUF1499"/>
    <property type="match status" value="1"/>
</dbReference>
<evidence type="ECO:0000313" key="4">
    <source>
        <dbReference type="Proteomes" id="UP000318053"/>
    </source>
</evidence>
<evidence type="ECO:0000256" key="2">
    <source>
        <dbReference type="SAM" id="Phobius"/>
    </source>
</evidence>
<gene>
    <name evidence="3" type="ORF">CA85_31190</name>
</gene>